<dbReference type="InterPro" id="IPR004963">
    <property type="entry name" value="PAE/NOTUM"/>
</dbReference>
<keyword evidence="4 6" id="KW-0134">Cell wall</keyword>
<feature type="signal peptide" evidence="6">
    <location>
        <begin position="1"/>
        <end position="22"/>
    </location>
</feature>
<evidence type="ECO:0000313" key="8">
    <source>
        <dbReference type="Proteomes" id="UP000826656"/>
    </source>
</evidence>
<keyword evidence="8" id="KW-1185">Reference proteome</keyword>
<protein>
    <recommendedName>
        <fullName evidence="6">Pectin acetylesterase</fullName>
        <ecNumber evidence="6">3.1.1.-</ecNumber>
    </recommendedName>
</protein>
<proteinExistence type="inferred from homology"/>
<accession>A0ABQ7U4Y0</accession>
<dbReference type="PANTHER" id="PTHR21562">
    <property type="entry name" value="NOTUM-RELATED"/>
    <property type="match status" value="1"/>
</dbReference>
<dbReference type="PANTHER" id="PTHR21562:SF65">
    <property type="entry name" value="PECTIN ACETYLESTERASE"/>
    <property type="match status" value="1"/>
</dbReference>
<evidence type="ECO:0000256" key="4">
    <source>
        <dbReference type="ARBA" id="ARBA00022512"/>
    </source>
</evidence>
<keyword evidence="6" id="KW-0732">Signal</keyword>
<sequence>MNTIRTLFALVLVAAMCATVFGVGDDLYVNKTLLQNATAQGAVCLDGSPPAYYLHRGFDSGLSNWIVFLDGGGWCESISDCQGRKTTEKGSSKYMMNQTNFLGILHNTTKLNPDFYNWNKVWIGYCDGSSFTGDIDEVDPEKKLYFRGARIFKAVMDELWSQGMQNAKNAILSGTSAGGLATILNCDKFKFFFSSDVKVKCVANAGFFINANTISGTPNIHKKYQQVVDLHGSIKNLPPSCTSTMEPSLCFFPQNVISFIETPLFIINSAYDAWQINNTLVPSNLDPQHIWEHCKVRISNCTLNQRTTIKAFGVEFLKAFDGLTPCITRGYFITSCHTHAQIVTPEYWFSTSSPRILNKTIAEAVGDWYFDRTGLHQYMDSYPFAKDC</sequence>
<evidence type="ECO:0000256" key="2">
    <source>
        <dbReference type="ARBA" id="ARBA00004191"/>
    </source>
</evidence>
<dbReference type="Pfam" id="PF03283">
    <property type="entry name" value="PAE"/>
    <property type="match status" value="1"/>
</dbReference>
<comment type="caution">
    <text evidence="7">The sequence shown here is derived from an EMBL/GenBank/DDBJ whole genome shotgun (WGS) entry which is preliminary data.</text>
</comment>
<dbReference type="EMBL" id="JAIVGD010000026">
    <property type="protein sequence ID" value="KAH0741289.1"/>
    <property type="molecule type" value="Genomic_DNA"/>
</dbReference>
<comment type="subcellular location">
    <subcellularLocation>
        <location evidence="2 6">Secreted</location>
        <location evidence="2 6">Cell wall</location>
    </subcellularLocation>
</comment>
<keyword evidence="6" id="KW-0964">Secreted</keyword>
<evidence type="ECO:0000256" key="5">
    <source>
        <dbReference type="ARBA" id="ARBA00023316"/>
    </source>
</evidence>
<evidence type="ECO:0000256" key="6">
    <source>
        <dbReference type="RuleBase" id="RU363114"/>
    </source>
</evidence>
<dbReference type="Proteomes" id="UP000826656">
    <property type="component" value="Unassembled WGS sequence"/>
</dbReference>
<dbReference type="EC" id="3.1.1.-" evidence="6"/>
<evidence type="ECO:0000313" key="7">
    <source>
        <dbReference type="EMBL" id="KAH0741289.1"/>
    </source>
</evidence>
<evidence type="ECO:0000256" key="3">
    <source>
        <dbReference type="ARBA" id="ARBA00005784"/>
    </source>
</evidence>
<organism evidence="7 8">
    <name type="scientific">Solanum tuberosum</name>
    <name type="common">Potato</name>
    <dbReference type="NCBI Taxonomy" id="4113"/>
    <lineage>
        <taxon>Eukaryota</taxon>
        <taxon>Viridiplantae</taxon>
        <taxon>Streptophyta</taxon>
        <taxon>Embryophyta</taxon>
        <taxon>Tracheophyta</taxon>
        <taxon>Spermatophyta</taxon>
        <taxon>Magnoliopsida</taxon>
        <taxon>eudicotyledons</taxon>
        <taxon>Gunneridae</taxon>
        <taxon>Pentapetalae</taxon>
        <taxon>asterids</taxon>
        <taxon>lamiids</taxon>
        <taxon>Solanales</taxon>
        <taxon>Solanaceae</taxon>
        <taxon>Solanoideae</taxon>
        <taxon>Solaneae</taxon>
        <taxon>Solanum</taxon>
    </lineage>
</organism>
<keyword evidence="5 6" id="KW-0961">Cell wall biogenesis/degradation</keyword>
<evidence type="ECO:0000256" key="1">
    <source>
        <dbReference type="ARBA" id="ARBA00003534"/>
    </source>
</evidence>
<comment type="similarity">
    <text evidence="3 6">Belongs to the pectinacetylesterase family.</text>
</comment>
<name>A0ABQ7U4Y0_SOLTU</name>
<reference evidence="7 8" key="1">
    <citation type="journal article" date="2021" name="bioRxiv">
        <title>Chromosome-scale and haplotype-resolved genome assembly of a tetraploid potato cultivar.</title>
        <authorList>
            <person name="Sun H."/>
            <person name="Jiao W.-B."/>
            <person name="Krause K."/>
            <person name="Campoy J.A."/>
            <person name="Goel M."/>
            <person name="Folz-Donahue K."/>
            <person name="Kukat C."/>
            <person name="Huettel B."/>
            <person name="Schneeberger K."/>
        </authorList>
    </citation>
    <scope>NUCLEOTIDE SEQUENCE [LARGE SCALE GENOMIC DNA]</scope>
    <source>
        <strain evidence="7">SolTubOtavaFocal</strain>
        <tissue evidence="7">Leaves</tissue>
    </source>
</reference>
<comment type="function">
    <text evidence="1 6">Hydrolyzes acetyl esters in homogalacturonan regions of pectin. In type I primary cell wall, galacturonic acid residues of pectin can be acetylated at the O-2 and O-3 positions. Decreasing the degree of acetylation of pectin gels in vitro alters their physical properties.</text>
</comment>
<keyword evidence="6" id="KW-0378">Hydrolase</keyword>
<gene>
    <name evidence="7" type="ORF">KY290_034332</name>
</gene>
<feature type="chain" id="PRO_5044955958" description="Pectin acetylesterase" evidence="6">
    <location>
        <begin position="23"/>
        <end position="388"/>
    </location>
</feature>